<evidence type="ECO:0000313" key="5">
    <source>
        <dbReference type="EMBL" id="OWF40086.1"/>
    </source>
</evidence>
<dbReference type="Proteomes" id="UP000242188">
    <property type="component" value="Unassembled WGS sequence"/>
</dbReference>
<dbReference type="EMBL" id="NEDP02005488">
    <property type="protein sequence ID" value="OWF40086.1"/>
    <property type="molecule type" value="Genomic_DNA"/>
</dbReference>
<keyword evidence="3" id="KW-0812">Transmembrane</keyword>
<dbReference type="SUPFAM" id="SSF58038">
    <property type="entry name" value="SNARE fusion complex"/>
    <property type="match status" value="1"/>
</dbReference>
<comment type="caution">
    <text evidence="5">The sequence shown here is derived from an EMBL/GenBank/DDBJ whole genome shotgun (WGS) entry which is preliminary data.</text>
</comment>
<evidence type="ECO:0000256" key="2">
    <source>
        <dbReference type="SAM" id="MobiDB-lite"/>
    </source>
</evidence>
<organism evidence="5 6">
    <name type="scientific">Mizuhopecten yessoensis</name>
    <name type="common">Japanese scallop</name>
    <name type="synonym">Patinopecten yessoensis</name>
    <dbReference type="NCBI Taxonomy" id="6573"/>
    <lineage>
        <taxon>Eukaryota</taxon>
        <taxon>Metazoa</taxon>
        <taxon>Spiralia</taxon>
        <taxon>Lophotrochozoa</taxon>
        <taxon>Mollusca</taxon>
        <taxon>Bivalvia</taxon>
        <taxon>Autobranchia</taxon>
        <taxon>Pteriomorphia</taxon>
        <taxon>Pectinida</taxon>
        <taxon>Pectinoidea</taxon>
        <taxon>Pectinidae</taxon>
        <taxon>Mizuhopecten</taxon>
    </lineage>
</organism>
<name>A0A210PUG0_MIZYE</name>
<sequence length="156" mass="18132">MKKKHKKDKKEKKEKKKDKKSKENGYSKDDLYLFELSDAQSASTPNIKNLPEESVPLRPSHRSKSLDELRDEAQEITDIMMDNMVKIRDREGKLDDLCEKAESLNASTEMFQRTSVRIRRKQWWKNKKMTILLIVVGACFLILFTVIITLSASGNI</sequence>
<feature type="compositionally biased region" description="Basic residues" evidence="2">
    <location>
        <begin position="1"/>
        <end position="19"/>
    </location>
</feature>
<evidence type="ECO:0000256" key="3">
    <source>
        <dbReference type="SAM" id="Phobius"/>
    </source>
</evidence>
<dbReference type="GO" id="GO:0016020">
    <property type="term" value="C:membrane"/>
    <property type="evidence" value="ECO:0007669"/>
    <property type="project" value="InterPro"/>
</dbReference>
<reference evidence="5 6" key="1">
    <citation type="journal article" date="2017" name="Nat. Ecol. Evol.">
        <title>Scallop genome provides insights into evolution of bilaterian karyotype and development.</title>
        <authorList>
            <person name="Wang S."/>
            <person name="Zhang J."/>
            <person name="Jiao W."/>
            <person name="Li J."/>
            <person name="Xun X."/>
            <person name="Sun Y."/>
            <person name="Guo X."/>
            <person name="Huan P."/>
            <person name="Dong B."/>
            <person name="Zhang L."/>
            <person name="Hu X."/>
            <person name="Sun X."/>
            <person name="Wang J."/>
            <person name="Zhao C."/>
            <person name="Wang Y."/>
            <person name="Wang D."/>
            <person name="Huang X."/>
            <person name="Wang R."/>
            <person name="Lv J."/>
            <person name="Li Y."/>
            <person name="Zhang Z."/>
            <person name="Liu B."/>
            <person name="Lu W."/>
            <person name="Hui Y."/>
            <person name="Liang J."/>
            <person name="Zhou Z."/>
            <person name="Hou R."/>
            <person name="Li X."/>
            <person name="Liu Y."/>
            <person name="Li H."/>
            <person name="Ning X."/>
            <person name="Lin Y."/>
            <person name="Zhao L."/>
            <person name="Xing Q."/>
            <person name="Dou J."/>
            <person name="Li Y."/>
            <person name="Mao J."/>
            <person name="Guo H."/>
            <person name="Dou H."/>
            <person name="Li T."/>
            <person name="Mu C."/>
            <person name="Jiang W."/>
            <person name="Fu Q."/>
            <person name="Fu X."/>
            <person name="Miao Y."/>
            <person name="Liu J."/>
            <person name="Yu Q."/>
            <person name="Li R."/>
            <person name="Liao H."/>
            <person name="Li X."/>
            <person name="Kong Y."/>
            <person name="Jiang Z."/>
            <person name="Chourrout D."/>
            <person name="Li R."/>
            <person name="Bao Z."/>
        </authorList>
    </citation>
    <scope>NUCLEOTIDE SEQUENCE [LARGE SCALE GENOMIC DNA]</scope>
    <source>
        <strain evidence="5 6">PY_sf001</strain>
    </source>
</reference>
<evidence type="ECO:0000256" key="1">
    <source>
        <dbReference type="PROSITE-ProRule" id="PRU00290"/>
    </source>
</evidence>
<accession>A0A210PUG0</accession>
<keyword evidence="1" id="KW-0175">Coiled coil</keyword>
<dbReference type="GO" id="GO:0016192">
    <property type="term" value="P:vesicle-mediated transport"/>
    <property type="evidence" value="ECO:0007669"/>
    <property type="project" value="InterPro"/>
</dbReference>
<feature type="region of interest" description="Disordered" evidence="2">
    <location>
        <begin position="41"/>
        <end position="69"/>
    </location>
</feature>
<dbReference type="PROSITE" id="PS50892">
    <property type="entry name" value="V_SNARE"/>
    <property type="match status" value="1"/>
</dbReference>
<dbReference type="Pfam" id="PF00957">
    <property type="entry name" value="Synaptobrevin"/>
    <property type="match status" value="1"/>
</dbReference>
<dbReference type="STRING" id="6573.A0A210PUG0"/>
<proteinExistence type="predicted"/>
<dbReference type="OrthoDB" id="190375at2759"/>
<dbReference type="InterPro" id="IPR001388">
    <property type="entry name" value="Synaptobrevin-like"/>
</dbReference>
<gene>
    <name evidence="5" type="ORF">KP79_PYT06502</name>
</gene>
<dbReference type="Gene3D" id="1.20.5.110">
    <property type="match status" value="1"/>
</dbReference>
<dbReference type="InterPro" id="IPR016444">
    <property type="entry name" value="Synaptobrevin/VAMP"/>
</dbReference>
<evidence type="ECO:0000313" key="6">
    <source>
        <dbReference type="Proteomes" id="UP000242188"/>
    </source>
</evidence>
<dbReference type="PRINTS" id="PR00219">
    <property type="entry name" value="SYNAPTOBREVN"/>
</dbReference>
<protein>
    <submittedName>
        <fullName evidence="5">Synaptobrevin</fullName>
    </submittedName>
</protein>
<dbReference type="InterPro" id="IPR042855">
    <property type="entry name" value="V_SNARE_CC"/>
</dbReference>
<keyword evidence="3" id="KW-0472">Membrane</keyword>
<feature type="transmembrane region" description="Helical" evidence="3">
    <location>
        <begin position="129"/>
        <end position="152"/>
    </location>
</feature>
<dbReference type="PANTHER" id="PTHR45701">
    <property type="entry name" value="SYNAPTOBREVIN FAMILY MEMBER"/>
    <property type="match status" value="1"/>
</dbReference>
<feature type="region of interest" description="Disordered" evidence="2">
    <location>
        <begin position="1"/>
        <end position="24"/>
    </location>
</feature>
<keyword evidence="3" id="KW-1133">Transmembrane helix</keyword>
<feature type="domain" description="V-SNARE coiled-coil homology" evidence="4">
    <location>
        <begin position="65"/>
        <end position="125"/>
    </location>
</feature>
<evidence type="ECO:0000259" key="4">
    <source>
        <dbReference type="PROSITE" id="PS50892"/>
    </source>
</evidence>
<keyword evidence="6" id="KW-1185">Reference proteome</keyword>
<dbReference type="AlphaFoldDB" id="A0A210PUG0"/>